<evidence type="ECO:0000256" key="5">
    <source>
        <dbReference type="ARBA" id="ARBA00022989"/>
    </source>
</evidence>
<reference evidence="9 10" key="1">
    <citation type="submission" date="2017-08" db="EMBL/GenBank/DDBJ databases">
        <title>Infants hospitalized years apart are colonized by the same room-sourced microbial strains.</title>
        <authorList>
            <person name="Brooks B."/>
            <person name="Olm M.R."/>
            <person name="Firek B.A."/>
            <person name="Baker R."/>
            <person name="Thomas B.C."/>
            <person name="Morowitz M.J."/>
            <person name="Banfield J.F."/>
        </authorList>
    </citation>
    <scope>NUCLEOTIDE SEQUENCE [LARGE SCALE GENOMIC DNA]</scope>
    <source>
        <strain evidence="9">S2_003_000_R2_11</strain>
    </source>
</reference>
<feature type="transmembrane region" description="Helical" evidence="7">
    <location>
        <begin position="289"/>
        <end position="307"/>
    </location>
</feature>
<evidence type="ECO:0000313" key="10">
    <source>
        <dbReference type="Proteomes" id="UP000248975"/>
    </source>
</evidence>
<feature type="transmembrane region" description="Helical" evidence="7">
    <location>
        <begin position="236"/>
        <end position="258"/>
    </location>
</feature>
<comment type="caution">
    <text evidence="9">The sequence shown here is derived from an EMBL/GenBank/DDBJ whole genome shotgun (WGS) entry which is preliminary data.</text>
</comment>
<dbReference type="PANTHER" id="PTHR14969">
    <property type="entry name" value="SPHINGOSINE-1-PHOSPHATE PHOSPHOHYDROLASE"/>
    <property type="match status" value="1"/>
</dbReference>
<feature type="transmembrane region" description="Helical" evidence="7">
    <location>
        <begin position="113"/>
        <end position="132"/>
    </location>
</feature>
<protein>
    <recommendedName>
        <fullName evidence="8">Phosphatidic acid phosphatase type 2/haloperoxidase domain-containing protein</fullName>
    </recommendedName>
</protein>
<organism evidence="9 10">
    <name type="scientific">Cereibacter sphaeroides</name>
    <name type="common">Rhodobacter sphaeroides</name>
    <dbReference type="NCBI Taxonomy" id="1063"/>
    <lineage>
        <taxon>Bacteria</taxon>
        <taxon>Pseudomonadati</taxon>
        <taxon>Pseudomonadota</taxon>
        <taxon>Alphaproteobacteria</taxon>
        <taxon>Rhodobacterales</taxon>
        <taxon>Paracoccaceae</taxon>
        <taxon>Cereibacter</taxon>
    </lineage>
</organism>
<dbReference type="InterPro" id="IPR000326">
    <property type="entry name" value="PAP2/HPO"/>
</dbReference>
<evidence type="ECO:0000256" key="7">
    <source>
        <dbReference type="SAM" id="Phobius"/>
    </source>
</evidence>
<keyword evidence="4" id="KW-0378">Hydrolase</keyword>
<dbReference type="GO" id="GO:0005886">
    <property type="term" value="C:plasma membrane"/>
    <property type="evidence" value="ECO:0007669"/>
    <property type="project" value="UniProtKB-SubCell"/>
</dbReference>
<evidence type="ECO:0000256" key="1">
    <source>
        <dbReference type="ARBA" id="ARBA00004651"/>
    </source>
</evidence>
<gene>
    <name evidence="9" type="ORF">DI533_03975</name>
</gene>
<dbReference type="EMBL" id="QFQS01000001">
    <property type="protein sequence ID" value="PZQ99811.1"/>
    <property type="molecule type" value="Genomic_DNA"/>
</dbReference>
<dbReference type="PRINTS" id="PR00483">
    <property type="entry name" value="BACPHPHTASE"/>
</dbReference>
<dbReference type="Gene3D" id="1.20.144.10">
    <property type="entry name" value="Phosphatidic acid phosphatase type 2/haloperoxidase"/>
    <property type="match status" value="1"/>
</dbReference>
<keyword evidence="2" id="KW-1003">Cell membrane</keyword>
<dbReference type="SUPFAM" id="SSF48317">
    <property type="entry name" value="Acid phosphatase/Vanadium-dependent haloperoxidase"/>
    <property type="match status" value="1"/>
</dbReference>
<name>A0A2W5S9X2_CERSP</name>
<dbReference type="Proteomes" id="UP000248975">
    <property type="component" value="Unassembled WGS sequence"/>
</dbReference>
<evidence type="ECO:0000256" key="6">
    <source>
        <dbReference type="ARBA" id="ARBA00023136"/>
    </source>
</evidence>
<dbReference type="AlphaFoldDB" id="A0A2W5S9X2"/>
<dbReference type="InterPro" id="IPR001011">
    <property type="entry name" value="Acid_Pase_classA_bac"/>
</dbReference>
<comment type="subcellular location">
    <subcellularLocation>
        <location evidence="1">Cell membrane</location>
        <topology evidence="1">Multi-pass membrane protein</topology>
    </subcellularLocation>
</comment>
<dbReference type="Pfam" id="PF01569">
    <property type="entry name" value="PAP2"/>
    <property type="match status" value="1"/>
</dbReference>
<keyword evidence="3 7" id="KW-0812">Transmembrane</keyword>
<evidence type="ECO:0000256" key="4">
    <source>
        <dbReference type="ARBA" id="ARBA00022801"/>
    </source>
</evidence>
<feature type="transmembrane region" description="Helical" evidence="7">
    <location>
        <begin position="152"/>
        <end position="172"/>
    </location>
</feature>
<evidence type="ECO:0000256" key="2">
    <source>
        <dbReference type="ARBA" id="ARBA00022475"/>
    </source>
</evidence>
<evidence type="ECO:0000259" key="8">
    <source>
        <dbReference type="SMART" id="SM00014"/>
    </source>
</evidence>
<dbReference type="PANTHER" id="PTHR14969:SF62">
    <property type="entry name" value="DECAPRENYLPHOSPHORYL-5-PHOSPHORIBOSE PHOSPHATASE RV3807C-RELATED"/>
    <property type="match status" value="1"/>
</dbReference>
<accession>A0A2W5S9X2</accession>
<evidence type="ECO:0000313" key="9">
    <source>
        <dbReference type="EMBL" id="PZQ99811.1"/>
    </source>
</evidence>
<dbReference type="InterPro" id="IPR036938">
    <property type="entry name" value="PAP2/HPO_sf"/>
</dbReference>
<dbReference type="GO" id="GO:0030288">
    <property type="term" value="C:outer membrane-bounded periplasmic space"/>
    <property type="evidence" value="ECO:0007669"/>
    <property type="project" value="InterPro"/>
</dbReference>
<feature type="transmembrane region" description="Helical" evidence="7">
    <location>
        <begin position="265"/>
        <end position="283"/>
    </location>
</feature>
<keyword evidence="5 7" id="KW-1133">Transmembrane helix</keyword>
<feature type="domain" description="Phosphatidic acid phosphatase type 2/haloperoxidase" evidence="8">
    <location>
        <begin position="194"/>
        <end position="304"/>
    </location>
</feature>
<feature type="transmembrane region" description="Helical" evidence="7">
    <location>
        <begin position="193"/>
        <end position="216"/>
    </location>
</feature>
<dbReference type="GO" id="GO:0003993">
    <property type="term" value="F:acid phosphatase activity"/>
    <property type="evidence" value="ECO:0007669"/>
    <property type="project" value="InterPro"/>
</dbReference>
<sequence>MRGNQIGLDRLYRAFADRAHLAPDAASARRSGGESCGAGLHPYRGRGSGRAGIRARHDGCASGAGRPCPGFRHRRRPQCRRHALPQRGRRMTRRRPVPVDAGLPRWLFGNHPVGLAAVAATILLASLLFLDAPLNQLGASLLPDQRHLFRDVTSLGNSGWKISLALAMVLMFRMAASRAKRQRTAVLYRHAAGLAGFVLASVTIAGIASSLLKQVIGRARPGTDGMFSFEPMRLESAWASFPSGHATTIFALAIALACLFPRLRLAFLSVALWVGISRVMIGVHWMSDVFAGVMLASFVVLALRRAFARRGWAFVWRGGVFRTRMNRLPALIAGDLRSLAGRAGVRGVGAVHRLWDAVNARQGGVTR</sequence>
<dbReference type="SMART" id="SM00014">
    <property type="entry name" value="acidPPc"/>
    <property type="match status" value="1"/>
</dbReference>
<evidence type="ECO:0000256" key="3">
    <source>
        <dbReference type="ARBA" id="ARBA00022692"/>
    </source>
</evidence>
<keyword evidence="6 7" id="KW-0472">Membrane</keyword>
<proteinExistence type="predicted"/>